<evidence type="ECO:0008006" key="3">
    <source>
        <dbReference type="Google" id="ProtNLM"/>
    </source>
</evidence>
<comment type="caution">
    <text evidence="1">The sequence shown here is derived from an EMBL/GenBank/DDBJ whole genome shotgun (WGS) entry which is preliminary data.</text>
</comment>
<keyword evidence="2" id="KW-1185">Reference proteome</keyword>
<dbReference type="RefSeq" id="WP_013672971.1">
    <property type="nucleotide sequence ID" value="NZ_BAABKS010000093.1"/>
</dbReference>
<sequence length="129" mass="13684">MTPFMHSVQALLAGEPAPATGTEQSLPAPVPIATDTQVIVRSLAEQLVSEANAVLRAHGDVISLDDEVGPGELAFTLGYRDRAARVQTVMSGRSALVSLMVTGRQDEQPRRLAGEDELRSLLLNLIAPA</sequence>
<dbReference type="EMBL" id="JBHTMB010000293">
    <property type="protein sequence ID" value="MFD1237506.1"/>
    <property type="molecule type" value="Genomic_DNA"/>
</dbReference>
<proteinExistence type="predicted"/>
<reference evidence="2" key="1">
    <citation type="journal article" date="2019" name="Int. J. Syst. Evol. Microbiol.">
        <title>The Global Catalogue of Microorganisms (GCM) 10K type strain sequencing project: providing services to taxonomists for standard genome sequencing and annotation.</title>
        <authorList>
            <consortium name="The Broad Institute Genomics Platform"/>
            <consortium name="The Broad Institute Genome Sequencing Center for Infectious Disease"/>
            <person name="Wu L."/>
            <person name="Ma J."/>
        </authorList>
    </citation>
    <scope>NUCLEOTIDE SEQUENCE [LARGE SCALE GENOMIC DNA]</scope>
    <source>
        <strain evidence="2">CCUG 49018</strain>
    </source>
</reference>
<accession>A0ABW3VT69</accession>
<protein>
    <recommendedName>
        <fullName evidence="3">Roadblock/LAMTOR2 domain-containing protein</fullName>
    </recommendedName>
</protein>
<evidence type="ECO:0000313" key="2">
    <source>
        <dbReference type="Proteomes" id="UP001597182"/>
    </source>
</evidence>
<gene>
    <name evidence="1" type="ORF">ACFQ34_29840</name>
</gene>
<organism evidence="1 2">
    <name type="scientific">Pseudonocardia benzenivorans</name>
    <dbReference type="NCBI Taxonomy" id="228005"/>
    <lineage>
        <taxon>Bacteria</taxon>
        <taxon>Bacillati</taxon>
        <taxon>Actinomycetota</taxon>
        <taxon>Actinomycetes</taxon>
        <taxon>Pseudonocardiales</taxon>
        <taxon>Pseudonocardiaceae</taxon>
        <taxon>Pseudonocardia</taxon>
    </lineage>
</organism>
<evidence type="ECO:0000313" key="1">
    <source>
        <dbReference type="EMBL" id="MFD1237506.1"/>
    </source>
</evidence>
<dbReference type="Proteomes" id="UP001597182">
    <property type="component" value="Unassembled WGS sequence"/>
</dbReference>
<name>A0ABW3VT69_9PSEU</name>